<gene>
    <name evidence="6" type="ORF">I8D64_07630</name>
</gene>
<feature type="region of interest" description="Disordered" evidence="4">
    <location>
        <begin position="1"/>
        <end position="22"/>
    </location>
</feature>
<dbReference type="InterPro" id="IPR051531">
    <property type="entry name" value="N-acetyltransferase"/>
</dbReference>
<dbReference type="PROSITE" id="PS51186">
    <property type="entry name" value="GNAT"/>
    <property type="match status" value="1"/>
</dbReference>
<keyword evidence="1" id="KW-0808">Transferase</keyword>
<organism evidence="6 7">
    <name type="scientific">Brachybacterium halotolerans</name>
    <dbReference type="NCBI Taxonomy" id="2795215"/>
    <lineage>
        <taxon>Bacteria</taxon>
        <taxon>Bacillati</taxon>
        <taxon>Actinomycetota</taxon>
        <taxon>Actinomycetes</taxon>
        <taxon>Micrococcales</taxon>
        <taxon>Dermabacteraceae</taxon>
        <taxon>Brachybacterium</taxon>
    </lineage>
</organism>
<keyword evidence="7" id="KW-1185">Reference proteome</keyword>
<dbReference type="PANTHER" id="PTHR43792">
    <property type="entry name" value="GNAT FAMILY, PUTATIVE (AFU_ORTHOLOGUE AFUA_3G00765)-RELATED-RELATED"/>
    <property type="match status" value="1"/>
</dbReference>
<evidence type="ECO:0000313" key="7">
    <source>
        <dbReference type="Proteomes" id="UP000612352"/>
    </source>
</evidence>
<evidence type="ECO:0000256" key="2">
    <source>
        <dbReference type="ARBA" id="ARBA00023315"/>
    </source>
</evidence>
<name>A0ABS1B9G6_9MICO</name>
<keyword evidence="2" id="KW-0012">Acyltransferase</keyword>
<dbReference type="Gene3D" id="3.40.630.30">
    <property type="match status" value="1"/>
</dbReference>
<evidence type="ECO:0000313" key="6">
    <source>
        <dbReference type="EMBL" id="MBK0331271.1"/>
    </source>
</evidence>
<proteinExistence type="inferred from homology"/>
<dbReference type="EMBL" id="JAEDAJ010000003">
    <property type="protein sequence ID" value="MBK0331271.1"/>
    <property type="molecule type" value="Genomic_DNA"/>
</dbReference>
<dbReference type="SUPFAM" id="SSF55729">
    <property type="entry name" value="Acyl-CoA N-acyltransferases (Nat)"/>
    <property type="match status" value="1"/>
</dbReference>
<sequence>MVHHPTSDAVARPLPAPSGPHLRQVRADDADAILEAFTSSPDMSRQGDVHDATSAEEYCTWLRGADRHAFAIVDDEPDAVRGAHGRMVGLVAVSVDEGNRNGWFFYWLHPAHRGRGLASRAAAALAERALRPVDRGGWGLERLELGHRIDNPASGAVARAAGFLHEGTEREKFLIGGERVDVLAYGRLVTDPAPPTVLLPWADDA</sequence>
<dbReference type="Pfam" id="PF13302">
    <property type="entry name" value="Acetyltransf_3"/>
    <property type="match status" value="1"/>
</dbReference>
<protein>
    <submittedName>
        <fullName evidence="6">GNAT family N-acetyltransferase</fullName>
    </submittedName>
</protein>
<dbReference type="PANTHER" id="PTHR43792:SF8">
    <property type="entry name" value="[RIBOSOMAL PROTEIN US5]-ALANINE N-ACETYLTRANSFERASE"/>
    <property type="match status" value="1"/>
</dbReference>
<comment type="caution">
    <text evidence="6">The sequence shown here is derived from an EMBL/GenBank/DDBJ whole genome shotgun (WGS) entry which is preliminary data.</text>
</comment>
<dbReference type="RefSeq" id="WP_200501902.1">
    <property type="nucleotide sequence ID" value="NZ_JAEDAJ010000003.1"/>
</dbReference>
<reference evidence="6 7" key="1">
    <citation type="submission" date="2020-12" db="EMBL/GenBank/DDBJ databases">
        <title>Brachybacterium sp. MASK1Z-5, whole genome shotgun sequence.</title>
        <authorList>
            <person name="Tuo L."/>
        </authorList>
    </citation>
    <scope>NUCLEOTIDE SEQUENCE [LARGE SCALE GENOMIC DNA]</scope>
    <source>
        <strain evidence="6 7">MASK1Z-5</strain>
    </source>
</reference>
<evidence type="ECO:0000256" key="4">
    <source>
        <dbReference type="SAM" id="MobiDB-lite"/>
    </source>
</evidence>
<dbReference type="InterPro" id="IPR016181">
    <property type="entry name" value="Acyl_CoA_acyltransferase"/>
</dbReference>
<feature type="domain" description="N-acetyltransferase" evidence="5">
    <location>
        <begin position="20"/>
        <end position="190"/>
    </location>
</feature>
<comment type="similarity">
    <text evidence="3">Belongs to the acetyltransferase family. RimJ subfamily.</text>
</comment>
<evidence type="ECO:0000259" key="5">
    <source>
        <dbReference type="PROSITE" id="PS51186"/>
    </source>
</evidence>
<evidence type="ECO:0000256" key="3">
    <source>
        <dbReference type="ARBA" id="ARBA00038502"/>
    </source>
</evidence>
<evidence type="ECO:0000256" key="1">
    <source>
        <dbReference type="ARBA" id="ARBA00022679"/>
    </source>
</evidence>
<dbReference type="Proteomes" id="UP000612352">
    <property type="component" value="Unassembled WGS sequence"/>
</dbReference>
<accession>A0ABS1B9G6</accession>
<dbReference type="InterPro" id="IPR000182">
    <property type="entry name" value="GNAT_dom"/>
</dbReference>